<evidence type="ECO:0000313" key="2">
    <source>
        <dbReference type="Proteomes" id="UP001314796"/>
    </source>
</evidence>
<dbReference type="RefSeq" id="WP_204402863.1">
    <property type="nucleotide sequence ID" value="NZ_JAFBEE010000014.1"/>
</dbReference>
<proteinExistence type="predicted"/>
<accession>A0ABS2NRF4</accession>
<sequence length="60" mass="7061">MVDFTKELKVSKILLKEDILRLRKYIENKYPHDTQQRRAQILANAIEGVVEKPKNLLPSK</sequence>
<protein>
    <submittedName>
        <fullName evidence="1">Uncharacterized protein</fullName>
    </submittedName>
</protein>
<dbReference type="EMBL" id="JAFBEE010000014">
    <property type="protein sequence ID" value="MBM7615532.1"/>
    <property type="molecule type" value="Genomic_DNA"/>
</dbReference>
<evidence type="ECO:0000313" key="1">
    <source>
        <dbReference type="EMBL" id="MBM7615532.1"/>
    </source>
</evidence>
<keyword evidence="2" id="KW-1185">Reference proteome</keyword>
<organism evidence="1 2">
    <name type="scientific">Alkaliphilus hydrothermalis</name>
    <dbReference type="NCBI Taxonomy" id="1482730"/>
    <lineage>
        <taxon>Bacteria</taxon>
        <taxon>Bacillati</taxon>
        <taxon>Bacillota</taxon>
        <taxon>Clostridia</taxon>
        <taxon>Peptostreptococcales</taxon>
        <taxon>Natronincolaceae</taxon>
        <taxon>Alkaliphilus</taxon>
    </lineage>
</organism>
<dbReference type="Proteomes" id="UP001314796">
    <property type="component" value="Unassembled WGS sequence"/>
</dbReference>
<gene>
    <name evidence="1" type="ORF">JOC73_002102</name>
</gene>
<name>A0ABS2NRF4_9FIRM</name>
<reference evidence="1 2" key="1">
    <citation type="submission" date="2021-01" db="EMBL/GenBank/DDBJ databases">
        <title>Genomic Encyclopedia of Type Strains, Phase IV (KMG-IV): sequencing the most valuable type-strain genomes for metagenomic binning, comparative biology and taxonomic classification.</title>
        <authorList>
            <person name="Goeker M."/>
        </authorList>
    </citation>
    <scope>NUCLEOTIDE SEQUENCE [LARGE SCALE GENOMIC DNA]</scope>
    <source>
        <strain evidence="1 2">DSM 25890</strain>
    </source>
</reference>
<comment type="caution">
    <text evidence="1">The sequence shown here is derived from an EMBL/GenBank/DDBJ whole genome shotgun (WGS) entry which is preliminary data.</text>
</comment>